<comment type="caution">
    <text evidence="1">The sequence shown here is derived from an EMBL/GenBank/DDBJ whole genome shotgun (WGS) entry which is preliminary data.</text>
</comment>
<evidence type="ECO:0000313" key="2">
    <source>
        <dbReference type="Proteomes" id="UP001221413"/>
    </source>
</evidence>
<reference evidence="1" key="1">
    <citation type="submission" date="2023-01" db="EMBL/GenBank/DDBJ databases">
        <title>The chitinases involved in constricting ring structure development in the nematode-trapping fungus Drechslerella dactyloides.</title>
        <authorList>
            <person name="Wang R."/>
            <person name="Zhang L."/>
            <person name="Tang P."/>
            <person name="Li S."/>
            <person name="Liang L."/>
        </authorList>
    </citation>
    <scope>NUCLEOTIDE SEQUENCE</scope>
    <source>
        <strain evidence="1">YMF1.00031</strain>
    </source>
</reference>
<keyword evidence="2" id="KW-1185">Reference proteome</keyword>
<accession>A0AAD6J4V1</accession>
<evidence type="ECO:0000313" key="1">
    <source>
        <dbReference type="EMBL" id="KAJ6263837.1"/>
    </source>
</evidence>
<organism evidence="1 2">
    <name type="scientific">Drechslerella dactyloides</name>
    <name type="common">Nematode-trapping fungus</name>
    <name type="synonym">Arthrobotrys dactyloides</name>
    <dbReference type="NCBI Taxonomy" id="74499"/>
    <lineage>
        <taxon>Eukaryota</taxon>
        <taxon>Fungi</taxon>
        <taxon>Dikarya</taxon>
        <taxon>Ascomycota</taxon>
        <taxon>Pezizomycotina</taxon>
        <taxon>Orbiliomycetes</taxon>
        <taxon>Orbiliales</taxon>
        <taxon>Orbiliaceae</taxon>
        <taxon>Drechslerella</taxon>
    </lineage>
</organism>
<dbReference type="EMBL" id="JAQGDS010000002">
    <property type="protein sequence ID" value="KAJ6263837.1"/>
    <property type="molecule type" value="Genomic_DNA"/>
</dbReference>
<gene>
    <name evidence="1" type="ORF">Dda_2409</name>
</gene>
<dbReference type="AlphaFoldDB" id="A0AAD6J4V1"/>
<name>A0AAD6J4V1_DREDA</name>
<sequence>MASEKAATAPTEVVRDFTPLEGFSLLEEQLLRPTIPFKLLPPRRKTTTGFTDFVNSLLGLEIDKIIFANTTAAGINGPICLTNPGLQLRYHLHYMTLGSRLKEWQEEFPRFDCIIQEMIPDKIIGQLYGHEDPAKRQKRLEENIQAMNKELEGIVRRDFLTVLQRFDGTLPTAKAKRNAVFSGVPEGNLRLSLEVVGNVLAQLSQHQEADRLKVMPHGGMQVDGPAEGAETKSSPRKSVSTKKKIFPVTWVTGRRLTLNRPSNKKVVVIPKLSLLQHYHSTFVIKSIRSDDPLKAAATMQNTGDRLVLPAPIPGPDYISDEQVENFRRILAKYRDERTWINEIRNPSSDSVMIYDPFRNCVTTTMYDLSQDVRPYIRYDGSGRLHDLAYDLCPYAWNVFFTAGEPDERNRLLRQTVDKIDGITTDFYNVVARIQEDRREC</sequence>
<dbReference type="Proteomes" id="UP001221413">
    <property type="component" value="Unassembled WGS sequence"/>
</dbReference>
<protein>
    <submittedName>
        <fullName evidence="1">Uncharacterized protein</fullName>
    </submittedName>
</protein>
<proteinExistence type="predicted"/>